<keyword evidence="4" id="KW-0378">Hydrolase</keyword>
<keyword evidence="3" id="KW-0479">Metal-binding</keyword>
<evidence type="ECO:0000256" key="4">
    <source>
        <dbReference type="ARBA" id="ARBA00022801"/>
    </source>
</evidence>
<dbReference type="InterPro" id="IPR002467">
    <property type="entry name" value="Pept_M24A_MAP1"/>
</dbReference>
<dbReference type="EMBL" id="LAZR01014380">
    <property type="protein sequence ID" value="KKM17748.1"/>
    <property type="molecule type" value="Genomic_DNA"/>
</dbReference>
<proteinExistence type="inferred from homology"/>
<protein>
    <recommendedName>
        <fullName evidence="5">Peptidase M24 domain-containing protein</fullName>
    </recommendedName>
</protein>
<dbReference type="GO" id="GO:0046872">
    <property type="term" value="F:metal ion binding"/>
    <property type="evidence" value="ECO:0007669"/>
    <property type="project" value="UniProtKB-KW"/>
</dbReference>
<dbReference type="GO" id="GO:0070006">
    <property type="term" value="F:metalloaminopeptidase activity"/>
    <property type="evidence" value="ECO:0007669"/>
    <property type="project" value="InterPro"/>
</dbReference>
<reference evidence="6" key="1">
    <citation type="journal article" date="2015" name="Nature">
        <title>Complex archaea that bridge the gap between prokaryotes and eukaryotes.</title>
        <authorList>
            <person name="Spang A."/>
            <person name="Saw J.H."/>
            <person name="Jorgensen S.L."/>
            <person name="Zaremba-Niedzwiedzka K."/>
            <person name="Martijn J."/>
            <person name="Lind A.E."/>
            <person name="van Eijk R."/>
            <person name="Schleper C."/>
            <person name="Guy L."/>
            <person name="Ettema T.J."/>
        </authorList>
    </citation>
    <scope>NUCLEOTIDE SEQUENCE</scope>
</reference>
<dbReference type="PANTHER" id="PTHR43330">
    <property type="entry name" value="METHIONINE AMINOPEPTIDASE"/>
    <property type="match status" value="1"/>
</dbReference>
<keyword evidence="2" id="KW-0645">Protease</keyword>
<dbReference type="SUPFAM" id="SSF55920">
    <property type="entry name" value="Creatinase/aminopeptidase"/>
    <property type="match status" value="1"/>
</dbReference>
<comment type="caution">
    <text evidence="6">The sequence shown here is derived from an EMBL/GenBank/DDBJ whole genome shotgun (WGS) entry which is preliminary data.</text>
</comment>
<dbReference type="InterPro" id="IPR001714">
    <property type="entry name" value="Pept_M24_MAP"/>
</dbReference>
<dbReference type="PRINTS" id="PR00599">
    <property type="entry name" value="MAPEPTIDASE"/>
</dbReference>
<evidence type="ECO:0000256" key="1">
    <source>
        <dbReference type="ARBA" id="ARBA00022438"/>
    </source>
</evidence>
<sequence>MRTSGNILARILHVLHEKAVSGVRLIDLDEHAALLLKEAGARAAFLGYRPEGARVPYPAHICASLNEVVVHDVPTETVLREGDVLSIDFGVEYDGYITDAAFTKAIGVVDQRVAKLIKATRQALEEAIRMCRIGSRMGDIGWVIEHVVKRAGFTVIDGLTGHGVGFALHEDPVVHNFGEQGTGMLLKEGMVLAIEPMVSMGTAEIRQQKNNSYVTRDASLSAHFEATVAVTSDGGDVLTPLVLC</sequence>
<dbReference type="HAMAP" id="MF_01974">
    <property type="entry name" value="MetAP_1"/>
    <property type="match status" value="1"/>
</dbReference>
<dbReference type="AlphaFoldDB" id="A0A0F9K6N0"/>
<evidence type="ECO:0000313" key="6">
    <source>
        <dbReference type="EMBL" id="KKM17748.1"/>
    </source>
</evidence>
<evidence type="ECO:0000259" key="5">
    <source>
        <dbReference type="Pfam" id="PF00557"/>
    </source>
</evidence>
<evidence type="ECO:0000256" key="3">
    <source>
        <dbReference type="ARBA" id="ARBA00022723"/>
    </source>
</evidence>
<evidence type="ECO:0000256" key="2">
    <source>
        <dbReference type="ARBA" id="ARBA00022670"/>
    </source>
</evidence>
<organism evidence="6">
    <name type="scientific">marine sediment metagenome</name>
    <dbReference type="NCBI Taxonomy" id="412755"/>
    <lineage>
        <taxon>unclassified sequences</taxon>
        <taxon>metagenomes</taxon>
        <taxon>ecological metagenomes</taxon>
    </lineage>
</organism>
<dbReference type="Pfam" id="PF00557">
    <property type="entry name" value="Peptidase_M24"/>
    <property type="match status" value="1"/>
</dbReference>
<accession>A0A0F9K6N0</accession>
<dbReference type="CDD" id="cd01086">
    <property type="entry name" value="MetAP1"/>
    <property type="match status" value="1"/>
</dbReference>
<dbReference type="GO" id="GO:0006508">
    <property type="term" value="P:proteolysis"/>
    <property type="evidence" value="ECO:0007669"/>
    <property type="project" value="UniProtKB-KW"/>
</dbReference>
<dbReference type="Gene3D" id="3.90.230.10">
    <property type="entry name" value="Creatinase/methionine aminopeptidase superfamily"/>
    <property type="match status" value="1"/>
</dbReference>
<feature type="domain" description="Peptidase M24" evidence="5">
    <location>
        <begin position="1"/>
        <end position="231"/>
    </location>
</feature>
<dbReference type="InterPro" id="IPR036005">
    <property type="entry name" value="Creatinase/aminopeptidase-like"/>
</dbReference>
<name>A0A0F9K6N0_9ZZZZ</name>
<dbReference type="GO" id="GO:0005829">
    <property type="term" value="C:cytosol"/>
    <property type="evidence" value="ECO:0007669"/>
    <property type="project" value="TreeGrafter"/>
</dbReference>
<dbReference type="NCBIfam" id="TIGR00500">
    <property type="entry name" value="met_pdase_I"/>
    <property type="match status" value="1"/>
</dbReference>
<dbReference type="PANTHER" id="PTHR43330:SF27">
    <property type="entry name" value="METHIONINE AMINOPEPTIDASE"/>
    <property type="match status" value="1"/>
</dbReference>
<gene>
    <name evidence="6" type="ORF">LCGC14_1672630</name>
</gene>
<dbReference type="InterPro" id="IPR000994">
    <property type="entry name" value="Pept_M24"/>
</dbReference>
<keyword evidence="1" id="KW-0031">Aminopeptidase</keyword>